<dbReference type="EMBL" id="NSNE01000006">
    <property type="protein sequence ID" value="RPM17079.1"/>
    <property type="molecule type" value="Genomic_DNA"/>
</dbReference>
<protein>
    <submittedName>
        <fullName evidence="1">DUF2971 domain-containing protein</fullName>
    </submittedName>
</protein>
<accession>A0A7M2ZXR7</accession>
<dbReference type="Pfam" id="PF11185">
    <property type="entry name" value="DUF2971"/>
    <property type="match status" value="1"/>
</dbReference>
<name>A0A7M2ZXR7_PSEAI</name>
<evidence type="ECO:0000313" key="1">
    <source>
        <dbReference type="EMBL" id="RPM17079.1"/>
    </source>
</evidence>
<reference evidence="1 2" key="2">
    <citation type="submission" date="2019-01" db="EMBL/GenBank/DDBJ databases">
        <title>The Pseudomonas aeruginosa pan-genome provides new insights on its population structure, horizontal gene transfer and pathogenicity.</title>
        <authorList>
            <person name="Freschi L."/>
            <person name="Vincent A.T."/>
            <person name="Jeukens J."/>
            <person name="Emond-Rheault J.-G."/>
            <person name="Kukavica-Ibrulj I."/>
            <person name="Dupont M.-J."/>
            <person name="Charette S.J."/>
            <person name="Boyle B."/>
            <person name="Levesque R.C."/>
        </authorList>
    </citation>
    <scope>NUCLEOTIDE SEQUENCE [LARGE SCALE GENOMIC DNA]</scope>
    <source>
        <strain evidence="1 2">PA-W36</strain>
    </source>
</reference>
<proteinExistence type="predicted"/>
<comment type="caution">
    <text evidence="1">The sequence shown here is derived from an EMBL/GenBank/DDBJ whole genome shotgun (WGS) entry which is preliminary data.</text>
</comment>
<evidence type="ECO:0000313" key="2">
    <source>
        <dbReference type="Proteomes" id="UP000284767"/>
    </source>
</evidence>
<reference evidence="1 2" key="1">
    <citation type="submission" date="2017-08" db="EMBL/GenBank/DDBJ databases">
        <authorList>
            <person name="Feschi L."/>
            <person name="Jeukens J."/>
            <person name="Emond-Rheault J.-G."/>
            <person name="Kukavica-Ibrulj I."/>
            <person name="Boyle B."/>
            <person name="Levesque R.C."/>
        </authorList>
    </citation>
    <scope>NUCLEOTIDE SEQUENCE [LARGE SCALE GENOMIC DNA]</scope>
    <source>
        <strain evidence="1 2">PA-W36</strain>
    </source>
</reference>
<dbReference type="InterPro" id="IPR021352">
    <property type="entry name" value="DUF2971"/>
</dbReference>
<dbReference type="AlphaFoldDB" id="A0A7M2ZXR7"/>
<sequence>MDALKDSYLYAPSFRKMNDPMEGFYQLGGNEDYFLKTWLGAEDEYRKLHKMASDIFDRLAIISLSQTTLDYPLWAYYASSFSGMCLEFDTSILQVGGLQGENLVKVVYQSEELPALGLMRFASESGREELVKRISIKREEWAHEKEWRFVVGEEGKRYYRDDAIKRVLLGPKIDPRFESEILELLSNRPVQVLKGSIEGMSMHFDVIQDACELEKCERVGEGAFEPENDLYGEEIKEFLKVPFERLVEKCKEISRLPNMDSFGGVGVSKERRLFLWTSYRLRSGTSAYERVYFDEYLNPLG</sequence>
<gene>
    <name evidence="1" type="ORF">IPC1295_13000</name>
</gene>
<dbReference type="Proteomes" id="UP000284767">
    <property type="component" value="Unassembled WGS sequence"/>
</dbReference>
<organism evidence="1 2">
    <name type="scientific">Pseudomonas aeruginosa</name>
    <dbReference type="NCBI Taxonomy" id="287"/>
    <lineage>
        <taxon>Bacteria</taxon>
        <taxon>Pseudomonadati</taxon>
        <taxon>Pseudomonadota</taxon>
        <taxon>Gammaproteobacteria</taxon>
        <taxon>Pseudomonadales</taxon>
        <taxon>Pseudomonadaceae</taxon>
        <taxon>Pseudomonas</taxon>
    </lineage>
</organism>